<dbReference type="EMBL" id="CP011367">
    <property type="protein sequence ID" value="AKJ93916.1"/>
    <property type="molecule type" value="Genomic_DNA"/>
</dbReference>
<name>A0A0G3G4X9_9GAMM</name>
<evidence type="ECO:0000313" key="3">
    <source>
        <dbReference type="Proteomes" id="UP000064201"/>
    </source>
</evidence>
<dbReference type="InterPro" id="IPR016181">
    <property type="entry name" value="Acyl_CoA_acyltransferase"/>
</dbReference>
<keyword evidence="3" id="KW-1185">Reference proteome</keyword>
<dbReference type="GO" id="GO:0016747">
    <property type="term" value="F:acyltransferase activity, transferring groups other than amino-acyl groups"/>
    <property type="evidence" value="ECO:0007669"/>
    <property type="project" value="InterPro"/>
</dbReference>
<accession>A0A0G3G4X9</accession>
<dbReference type="SUPFAM" id="SSF55729">
    <property type="entry name" value="Acyl-CoA N-acyltransferases (Nat)"/>
    <property type="match status" value="1"/>
</dbReference>
<dbReference type="Pfam" id="PF00583">
    <property type="entry name" value="Acetyltransf_1"/>
    <property type="match status" value="1"/>
</dbReference>
<dbReference type="OrthoDB" id="5780564at2"/>
<feature type="domain" description="N-acetyltransferase" evidence="1">
    <location>
        <begin position="131"/>
        <end position="274"/>
    </location>
</feature>
<proteinExistence type="predicted"/>
<dbReference type="STRING" id="106634.TVD_00410"/>
<evidence type="ECO:0000313" key="2">
    <source>
        <dbReference type="EMBL" id="AKJ93916.1"/>
    </source>
</evidence>
<evidence type="ECO:0000259" key="1">
    <source>
        <dbReference type="PROSITE" id="PS51186"/>
    </source>
</evidence>
<reference evidence="2 3" key="1">
    <citation type="submission" date="2015-04" db="EMBL/GenBank/DDBJ databases">
        <title>Complete Sequence for the Genome of the Thioalkalivibrio versutus D301.</title>
        <authorList>
            <person name="Mu T."/>
            <person name="Zhou J."/>
            <person name="Xu X."/>
        </authorList>
    </citation>
    <scope>NUCLEOTIDE SEQUENCE [LARGE SCALE GENOMIC DNA]</scope>
    <source>
        <strain evidence="2 3">D301</strain>
    </source>
</reference>
<dbReference type="Gene3D" id="3.40.630.30">
    <property type="match status" value="1"/>
</dbReference>
<gene>
    <name evidence="2" type="ORF">TVD_00410</name>
</gene>
<dbReference type="AlphaFoldDB" id="A0A0G3G4X9"/>
<dbReference type="Proteomes" id="UP000064201">
    <property type="component" value="Chromosome"/>
</dbReference>
<dbReference type="InterPro" id="IPR000182">
    <property type="entry name" value="GNAT_dom"/>
</dbReference>
<dbReference type="RefSeq" id="WP_047250503.1">
    <property type="nucleotide sequence ID" value="NZ_CP011367.1"/>
</dbReference>
<organism evidence="2 3">
    <name type="scientific">Thioalkalivibrio versutus</name>
    <dbReference type="NCBI Taxonomy" id="106634"/>
    <lineage>
        <taxon>Bacteria</taxon>
        <taxon>Pseudomonadati</taxon>
        <taxon>Pseudomonadota</taxon>
        <taxon>Gammaproteobacteria</taxon>
        <taxon>Chromatiales</taxon>
        <taxon>Ectothiorhodospiraceae</taxon>
        <taxon>Thioalkalivibrio</taxon>
    </lineage>
</organism>
<dbReference type="CDD" id="cd04301">
    <property type="entry name" value="NAT_SF"/>
    <property type="match status" value="1"/>
</dbReference>
<sequence length="274" mass="29645">MTEDPSSVQAERVEAEAYESMMQLAESAGIPGFRAVRSGTHVALIAPGLKKMLVFNRVLGLGVSGPATEAHIDELAALYAEHDLPWAIELSPHARPESVLQWLRDRRIRRGAASAVLMRASSDVPEGKSDLEIRPWRPEDEDAGAALAVDAFSVPQEAKALLAELPRSPKWRQWLALDDGTVVATGLLYLGDGVAWAGWEATRPDYRGRGLHGALISACLRDASLHGCTSVITDTAVGTPDRPDPSYQNHLRKGFEVLHLRHTYLAVPGVVAPA</sequence>
<dbReference type="KEGG" id="tvr:TVD_00410"/>
<dbReference type="PATRIC" id="fig|106634.4.peg.84"/>
<protein>
    <recommendedName>
        <fullName evidence="1">N-acetyltransferase domain-containing protein</fullName>
    </recommendedName>
</protein>
<dbReference type="PROSITE" id="PS51186">
    <property type="entry name" value="GNAT"/>
    <property type="match status" value="1"/>
</dbReference>